<comment type="caution">
    <text evidence="2">The sequence shown here is derived from an EMBL/GenBank/DDBJ whole genome shotgun (WGS) entry which is preliminary data.</text>
</comment>
<dbReference type="EMBL" id="JBHSGU010000002">
    <property type="protein sequence ID" value="MFC4699234.1"/>
    <property type="molecule type" value="Genomic_DNA"/>
</dbReference>
<evidence type="ECO:0000313" key="2">
    <source>
        <dbReference type="EMBL" id="MFC4699234.1"/>
    </source>
</evidence>
<dbReference type="RefSeq" id="WP_382405988.1">
    <property type="nucleotide sequence ID" value="NZ_JBHSGU010000002.1"/>
</dbReference>
<proteinExistence type="predicted"/>
<feature type="transmembrane region" description="Helical" evidence="1">
    <location>
        <begin position="79"/>
        <end position="96"/>
    </location>
</feature>
<sequence length="97" mass="11341">MKYFFWLSGLAYVFVYFYAAWIYDGFSMPVAIIVFLLSAAFVYWRYKRHLADEAQLQSQIQNRAVDQASRKPMSIWRSPFPYVGIIALIAIVVGFQI</sequence>
<keyword evidence="3" id="KW-1185">Reference proteome</keyword>
<reference evidence="3" key="1">
    <citation type="journal article" date="2019" name="Int. J. Syst. Evol. Microbiol.">
        <title>The Global Catalogue of Microorganisms (GCM) 10K type strain sequencing project: providing services to taxonomists for standard genome sequencing and annotation.</title>
        <authorList>
            <consortium name="The Broad Institute Genomics Platform"/>
            <consortium name="The Broad Institute Genome Sequencing Center for Infectious Disease"/>
            <person name="Wu L."/>
            <person name="Ma J."/>
        </authorList>
    </citation>
    <scope>NUCLEOTIDE SEQUENCE [LARGE SCALE GENOMIC DNA]</scope>
    <source>
        <strain evidence="3">KACC 12507</strain>
    </source>
</reference>
<gene>
    <name evidence="2" type="ORF">ACFO4O_03565</name>
</gene>
<evidence type="ECO:0000256" key="1">
    <source>
        <dbReference type="SAM" id="Phobius"/>
    </source>
</evidence>
<keyword evidence="1" id="KW-1133">Transmembrane helix</keyword>
<keyword evidence="1" id="KW-0812">Transmembrane</keyword>
<accession>A0ABV9LSS6</accession>
<organism evidence="2 3">
    <name type="scientific">Glaciecola siphonariae</name>
    <dbReference type="NCBI Taxonomy" id="521012"/>
    <lineage>
        <taxon>Bacteria</taxon>
        <taxon>Pseudomonadati</taxon>
        <taxon>Pseudomonadota</taxon>
        <taxon>Gammaproteobacteria</taxon>
        <taxon>Alteromonadales</taxon>
        <taxon>Alteromonadaceae</taxon>
        <taxon>Glaciecola</taxon>
    </lineage>
</organism>
<feature type="transmembrane region" description="Helical" evidence="1">
    <location>
        <begin position="29"/>
        <end position="46"/>
    </location>
</feature>
<protein>
    <submittedName>
        <fullName evidence="2">Uncharacterized protein</fullName>
    </submittedName>
</protein>
<feature type="transmembrane region" description="Helical" evidence="1">
    <location>
        <begin position="5"/>
        <end position="23"/>
    </location>
</feature>
<name>A0ABV9LSS6_9ALTE</name>
<dbReference type="Proteomes" id="UP001595897">
    <property type="component" value="Unassembled WGS sequence"/>
</dbReference>
<evidence type="ECO:0000313" key="3">
    <source>
        <dbReference type="Proteomes" id="UP001595897"/>
    </source>
</evidence>
<keyword evidence="1" id="KW-0472">Membrane</keyword>